<dbReference type="InterPro" id="IPR050845">
    <property type="entry name" value="Cu-binding_ET"/>
</dbReference>
<keyword evidence="1" id="KW-0479">Metal-binding</keyword>
<dbReference type="PANTHER" id="PTHR38439">
    <property type="entry name" value="AURACYANIN-B"/>
    <property type="match status" value="1"/>
</dbReference>
<dbReference type="Gene3D" id="2.60.40.420">
    <property type="entry name" value="Cupredoxins - blue copper proteins"/>
    <property type="match status" value="1"/>
</dbReference>
<sequence length="113" mass="12270">MYSKKPAEIKTASPAPMITDAAGVKVFNVSGANFRFDPSTITVQQGDKVRIVFKSLDMQHDFDITELGVDSPVTVAGETSEFEFTADQAGEFEYFCSVGQHRANGMVGTLIVE</sequence>
<comment type="caution">
    <text evidence="4">The sequence shown here is derived from an EMBL/GenBank/DDBJ whole genome shotgun (WGS) entry which is preliminary data.</text>
</comment>
<dbReference type="InterPro" id="IPR028096">
    <property type="entry name" value="EfeO_Cupredoxin"/>
</dbReference>
<dbReference type="Proteomes" id="UP000034063">
    <property type="component" value="Unassembled WGS sequence"/>
</dbReference>
<proteinExistence type="predicted"/>
<evidence type="ECO:0000313" key="5">
    <source>
        <dbReference type="Proteomes" id="UP000034063"/>
    </source>
</evidence>
<dbReference type="GO" id="GO:0046872">
    <property type="term" value="F:metal ion binding"/>
    <property type="evidence" value="ECO:0007669"/>
    <property type="project" value="UniProtKB-KW"/>
</dbReference>
<gene>
    <name evidence="4" type="ORF">UW37_C0028G0007</name>
</gene>
<name>A0A0G1HI40_9BACT</name>
<reference evidence="4 5" key="1">
    <citation type="journal article" date="2015" name="Nature">
        <title>rRNA introns, odd ribosomes, and small enigmatic genomes across a large radiation of phyla.</title>
        <authorList>
            <person name="Brown C.T."/>
            <person name="Hug L.A."/>
            <person name="Thomas B.C."/>
            <person name="Sharon I."/>
            <person name="Castelle C.J."/>
            <person name="Singh A."/>
            <person name="Wilkins M.J."/>
            <person name="Williams K.H."/>
            <person name="Banfield J.F."/>
        </authorList>
    </citation>
    <scope>NUCLEOTIDE SEQUENCE [LARGE SCALE GENOMIC DNA]</scope>
</reference>
<evidence type="ECO:0000259" key="3">
    <source>
        <dbReference type="Pfam" id="PF13473"/>
    </source>
</evidence>
<dbReference type="InterPro" id="IPR008972">
    <property type="entry name" value="Cupredoxin"/>
</dbReference>
<protein>
    <submittedName>
        <fullName evidence="4">Plastocyanin</fullName>
    </submittedName>
</protein>
<dbReference type="InterPro" id="IPR033138">
    <property type="entry name" value="Cu_oxidase_CS"/>
</dbReference>
<dbReference type="Pfam" id="PF13473">
    <property type="entry name" value="Cupredoxin_1"/>
    <property type="match status" value="1"/>
</dbReference>
<organism evidence="4 5">
    <name type="scientific">Candidatus Gottesmanbacteria bacterium GW2011_GWA2_44_17</name>
    <dbReference type="NCBI Taxonomy" id="1618444"/>
    <lineage>
        <taxon>Bacteria</taxon>
        <taxon>Candidatus Gottesmaniibacteriota</taxon>
    </lineage>
</organism>
<dbReference type="AlphaFoldDB" id="A0A0G1HI40"/>
<evidence type="ECO:0000313" key="4">
    <source>
        <dbReference type="EMBL" id="KKT46228.1"/>
    </source>
</evidence>
<evidence type="ECO:0000256" key="2">
    <source>
        <dbReference type="ARBA" id="ARBA00023008"/>
    </source>
</evidence>
<dbReference type="SUPFAM" id="SSF49503">
    <property type="entry name" value="Cupredoxins"/>
    <property type="match status" value="1"/>
</dbReference>
<accession>A0A0G1HI40</accession>
<dbReference type="EMBL" id="LCIB01000028">
    <property type="protein sequence ID" value="KKT46228.1"/>
    <property type="molecule type" value="Genomic_DNA"/>
</dbReference>
<dbReference type="PANTHER" id="PTHR38439:SF3">
    <property type="entry name" value="COPPER-RESISTANT CUPROPROTEIN COPI"/>
    <property type="match status" value="1"/>
</dbReference>
<evidence type="ECO:0000256" key="1">
    <source>
        <dbReference type="ARBA" id="ARBA00022723"/>
    </source>
</evidence>
<dbReference type="PROSITE" id="PS00079">
    <property type="entry name" value="MULTICOPPER_OXIDASE1"/>
    <property type="match status" value="1"/>
</dbReference>
<feature type="domain" description="EfeO-type cupredoxin-like" evidence="3">
    <location>
        <begin position="20"/>
        <end position="112"/>
    </location>
</feature>
<keyword evidence="2" id="KW-0186">Copper</keyword>